<feature type="transmembrane region" description="Helical" evidence="8">
    <location>
        <begin position="35"/>
        <end position="58"/>
    </location>
</feature>
<comment type="similarity">
    <text evidence="2">Belongs to the peptidase S33 family.</text>
</comment>
<evidence type="ECO:0000256" key="3">
    <source>
        <dbReference type="ARBA" id="ARBA00022559"/>
    </source>
</evidence>
<dbReference type="PANTHER" id="PTHR21661:SF35">
    <property type="entry name" value="EPOXIDE HYDROLASE"/>
    <property type="match status" value="1"/>
</dbReference>
<accession>A0AAJ6ZB89</accession>
<gene>
    <name evidence="10 11" type="primary">LOC106118646</name>
</gene>
<dbReference type="KEGG" id="pxu:106118646"/>
<dbReference type="PRINTS" id="PR01011">
    <property type="entry name" value="GLUTPROXDASE"/>
</dbReference>
<dbReference type="GO" id="GO:0006979">
    <property type="term" value="P:response to oxidative stress"/>
    <property type="evidence" value="ECO:0007669"/>
    <property type="project" value="InterPro"/>
</dbReference>
<comment type="similarity">
    <text evidence="1 7">Belongs to the glutathione peroxidase family.</text>
</comment>
<evidence type="ECO:0000256" key="4">
    <source>
        <dbReference type="ARBA" id="ARBA00022797"/>
    </source>
</evidence>
<reference evidence="10 11" key="1">
    <citation type="submission" date="2025-04" db="UniProtKB">
        <authorList>
            <consortium name="RefSeq"/>
        </authorList>
    </citation>
    <scope>IDENTIFICATION</scope>
</reference>
<dbReference type="Pfam" id="PF06441">
    <property type="entry name" value="EHN"/>
    <property type="match status" value="1"/>
</dbReference>
<dbReference type="Proteomes" id="UP000694872">
    <property type="component" value="Unplaced"/>
</dbReference>
<keyword evidence="3 7" id="KW-0575">Peroxidase</keyword>
<sequence>MLKNCYLLKMNENRQTNQTNIFNNAKEIVKDIGSAAFTVINVFFFITPLTAFVCYFMYKVFIVPPKLPEIDMNEYWGPNPNDLTPDLEITPFKIEFSDVMIHDLRERLLHCKSSASPPEQTGFTYGFNTNFLTRVLDFWKNNYNFKDREQFFNKYKHFKTKIQGLDIHFIHVKPDAKDITVVPLLMIHGWPGSVREFYEVIPILTKPMPRKNFVFELVIPSLPGFGFSQGAFRPGLTTTKMAVVMLNLMKRLGYGKFYVQGGDIGHYVGSAMATMFPNYILGFHTNFPTLMYNQLATLCIYIGSAWPRILVEAEFVSRLYPYSQQLQKLRESGFLQEEATKPDTMAAALSDSPAGLAAYILEKFAAWTNPEYKNAGDGKLLDKFSLTSLLDNVMVYWVTNSVTTSLRAYAEIVIDYETHTKFDEITTKVPTWGIKFKHDLLFHPDLLLTLKYRNYHVSTVVDDGGHFAAFENPTIMGKDIYSAVATFRRFQQHVDVPTDYINYETATSVHEFTVKDIYGETVKLDKYKGYVLVIVNIASQCGLTDTNYKQLNELHEKYATTKNLRILAFPCNQFGKQEPGTSKDILNFAKEKDVKFDLFEKIEVNGPNAHPLYKFLKKMQAGTFGDYIKWNFSKFIIDKNGVPVERLGPNVYPLDMEPLLAKYW</sequence>
<dbReference type="AlphaFoldDB" id="A0AAJ6ZB89"/>
<name>A0AAJ6ZB89_PAPXU</name>
<evidence type="ECO:0000256" key="8">
    <source>
        <dbReference type="SAM" id="Phobius"/>
    </source>
</evidence>
<evidence type="ECO:0000256" key="5">
    <source>
        <dbReference type="ARBA" id="ARBA00022801"/>
    </source>
</evidence>
<dbReference type="InterPro" id="IPR029058">
    <property type="entry name" value="AB_hydrolase_fold"/>
</dbReference>
<dbReference type="RefSeq" id="XP_013168782.1">
    <property type="nucleotide sequence ID" value="XM_013313328.1"/>
</dbReference>
<keyword evidence="8" id="KW-0472">Membrane</keyword>
<evidence type="ECO:0000256" key="1">
    <source>
        <dbReference type="ARBA" id="ARBA00006926"/>
    </source>
</evidence>
<organism evidence="10">
    <name type="scientific">Papilio xuthus</name>
    <name type="common">Asian swallowtail butterfly</name>
    <dbReference type="NCBI Taxonomy" id="66420"/>
    <lineage>
        <taxon>Eukaryota</taxon>
        <taxon>Metazoa</taxon>
        <taxon>Ecdysozoa</taxon>
        <taxon>Arthropoda</taxon>
        <taxon>Hexapoda</taxon>
        <taxon>Insecta</taxon>
        <taxon>Pterygota</taxon>
        <taxon>Neoptera</taxon>
        <taxon>Endopterygota</taxon>
        <taxon>Lepidoptera</taxon>
        <taxon>Glossata</taxon>
        <taxon>Ditrysia</taxon>
        <taxon>Papilionoidea</taxon>
        <taxon>Papilionidae</taxon>
        <taxon>Papilioninae</taxon>
        <taxon>Papilio</taxon>
    </lineage>
</organism>
<dbReference type="SUPFAM" id="SSF53474">
    <property type="entry name" value="alpha/beta-Hydrolases"/>
    <property type="match status" value="1"/>
</dbReference>
<feature type="domain" description="Epoxide hydrolase N-terminal" evidence="9">
    <location>
        <begin position="89"/>
        <end position="197"/>
    </location>
</feature>
<keyword evidence="8" id="KW-1133">Transmembrane helix</keyword>
<keyword evidence="4" id="KW-0058">Aromatic hydrocarbons catabolism</keyword>
<dbReference type="RefSeq" id="XP_013168780.1">
    <property type="nucleotide sequence ID" value="XM_013313326.1"/>
</dbReference>
<dbReference type="PROSITE" id="PS51355">
    <property type="entry name" value="GLUTATHIONE_PEROXID_3"/>
    <property type="match status" value="1"/>
</dbReference>
<proteinExistence type="inferred from homology"/>
<evidence type="ECO:0000259" key="9">
    <source>
        <dbReference type="Pfam" id="PF06441"/>
    </source>
</evidence>
<dbReference type="GO" id="GO:0004301">
    <property type="term" value="F:epoxide hydrolase activity"/>
    <property type="evidence" value="ECO:0007669"/>
    <property type="project" value="TreeGrafter"/>
</dbReference>
<dbReference type="InterPro" id="IPR000889">
    <property type="entry name" value="Glutathione_peroxidase"/>
</dbReference>
<dbReference type="Pfam" id="PF00255">
    <property type="entry name" value="GSHPx"/>
    <property type="match status" value="1"/>
</dbReference>
<evidence type="ECO:0000256" key="7">
    <source>
        <dbReference type="RuleBase" id="RU000499"/>
    </source>
</evidence>
<dbReference type="CDD" id="cd00340">
    <property type="entry name" value="GSH_Peroxidase"/>
    <property type="match status" value="1"/>
</dbReference>
<keyword evidence="8" id="KW-0812">Transmembrane</keyword>
<evidence type="ECO:0000313" key="10">
    <source>
        <dbReference type="RefSeq" id="XP_013168780.1"/>
    </source>
</evidence>
<dbReference type="SUPFAM" id="SSF52833">
    <property type="entry name" value="Thioredoxin-like"/>
    <property type="match status" value="1"/>
</dbReference>
<dbReference type="PANTHER" id="PTHR21661">
    <property type="entry name" value="EPOXIDE HYDROLASE 1-RELATED"/>
    <property type="match status" value="1"/>
</dbReference>
<dbReference type="FunFam" id="3.40.30.10:FF:000025">
    <property type="entry name" value="Glutathione peroxidase"/>
    <property type="match status" value="1"/>
</dbReference>
<keyword evidence="5" id="KW-0378">Hydrolase</keyword>
<dbReference type="InterPro" id="IPR036249">
    <property type="entry name" value="Thioredoxin-like_sf"/>
</dbReference>
<protein>
    <recommendedName>
        <fullName evidence="7">Glutathione peroxidase</fullName>
    </recommendedName>
</protein>
<dbReference type="PROSITE" id="PS00763">
    <property type="entry name" value="GLUTATHIONE_PEROXID_2"/>
    <property type="match status" value="1"/>
</dbReference>
<dbReference type="CTD" id="100307010"/>
<dbReference type="GeneID" id="106118646"/>
<dbReference type="InterPro" id="IPR029760">
    <property type="entry name" value="GPX_CS"/>
</dbReference>
<dbReference type="GO" id="GO:0004601">
    <property type="term" value="F:peroxidase activity"/>
    <property type="evidence" value="ECO:0007669"/>
    <property type="project" value="UniProtKB-KW"/>
</dbReference>
<evidence type="ECO:0000256" key="6">
    <source>
        <dbReference type="ARBA" id="ARBA00023002"/>
    </source>
</evidence>
<evidence type="ECO:0000256" key="2">
    <source>
        <dbReference type="ARBA" id="ARBA00010088"/>
    </source>
</evidence>
<evidence type="ECO:0000313" key="11">
    <source>
        <dbReference type="RefSeq" id="XP_013168782.1"/>
    </source>
</evidence>
<dbReference type="GO" id="GO:0097176">
    <property type="term" value="P:epoxide metabolic process"/>
    <property type="evidence" value="ECO:0007669"/>
    <property type="project" value="TreeGrafter"/>
</dbReference>
<dbReference type="Gene3D" id="3.40.50.1820">
    <property type="entry name" value="alpha/beta hydrolase"/>
    <property type="match status" value="1"/>
</dbReference>
<dbReference type="Gene3D" id="3.40.30.10">
    <property type="entry name" value="Glutaredoxin"/>
    <property type="match status" value="1"/>
</dbReference>
<keyword evidence="6 7" id="KW-0560">Oxidoreductase</keyword>
<dbReference type="InterPro" id="IPR010497">
    <property type="entry name" value="Epoxide_hydro_N"/>
</dbReference>